<reference evidence="3" key="1">
    <citation type="submission" date="2021-02" db="EMBL/GenBank/DDBJ databases">
        <authorList>
            <person name="Dougan E. K."/>
            <person name="Rhodes N."/>
            <person name="Thang M."/>
            <person name="Chan C."/>
        </authorList>
    </citation>
    <scope>NUCLEOTIDE SEQUENCE</scope>
</reference>
<dbReference type="Proteomes" id="UP000604046">
    <property type="component" value="Unassembled WGS sequence"/>
</dbReference>
<dbReference type="Pfam" id="PF24681">
    <property type="entry name" value="Kelch_KLHDC2_KLHL20_DRC7"/>
    <property type="match status" value="1"/>
</dbReference>
<evidence type="ECO:0000256" key="2">
    <source>
        <dbReference type="ARBA" id="ARBA00022737"/>
    </source>
</evidence>
<evidence type="ECO:0000313" key="3">
    <source>
        <dbReference type="EMBL" id="CAE7537690.1"/>
    </source>
</evidence>
<evidence type="ECO:0000313" key="4">
    <source>
        <dbReference type="Proteomes" id="UP000604046"/>
    </source>
</evidence>
<name>A0A812TU61_9DINO</name>
<dbReference type="PANTHER" id="PTHR46093">
    <property type="entry name" value="ACYL-COA-BINDING DOMAIN-CONTAINING PROTEIN 5"/>
    <property type="match status" value="1"/>
</dbReference>
<dbReference type="EMBL" id="CAJNDS010002593">
    <property type="protein sequence ID" value="CAE7537690.1"/>
    <property type="molecule type" value="Genomic_DNA"/>
</dbReference>
<dbReference type="AlphaFoldDB" id="A0A812TU61"/>
<organism evidence="3 4">
    <name type="scientific">Symbiodinium natans</name>
    <dbReference type="NCBI Taxonomy" id="878477"/>
    <lineage>
        <taxon>Eukaryota</taxon>
        <taxon>Sar</taxon>
        <taxon>Alveolata</taxon>
        <taxon>Dinophyceae</taxon>
        <taxon>Suessiales</taxon>
        <taxon>Symbiodiniaceae</taxon>
        <taxon>Symbiodinium</taxon>
    </lineage>
</organism>
<sequence length="680" mass="74515">MEALAKQKLVELESRNLSDYNLTQEDFGLSNSTLTLLDTVLTEMDSLLSQINASHLADEQLLLDLAQGFVQCNTDLAARQVESNNLSSLVNDASDSHDNCRSTEQNLSAQNASAWEAYLSKANESQPQEVLDCLQNFHNAYSPQTIDLVAHLQAMIDCATTLQSWSTAFVANVTGLRDAYFGSLHAVNNHSENCRVNQSTLESHFCEYRQQLTDSCFAMDDCYQNVNETFHELLVTIAASDSRREASFIAATKVVCYIQVLKANLTQPAVQACQDLVVDTAGLDVRIPVPATKHACDTSPVADYPCSMAWQQEEYYDKNWYSGTPQIEPDTCISCAVWNAPPTTTAPNAWELLLDGSGPPPRAYAAMCAGSGGKVYLFGGSNGTASEPGRLNDTWVLDLSSTPSWTKVNVAPGSAPDERNGVTMVCTGDSLLVFGGKTPDNVQQNDLWKLTLANSTWEKLMPSGTLPPTRFLHTAVWNPDGQTMLVYAGHWDLDDLWSYNLTSNSWTQLLSDPLGSRYDHVAVWNPVDKIMLVSGGSRRTPAGNVDWFRSNDLMSYDPATNTWKELIPHGTLTAPQGRHRACAVWNTAAQAMVLFGGSNGSNLNDTWEYKAGSNWTELVPTASPSTRRAQQCAWASTQATGGVKLSSTIVRFLQIDSSKVMVVFSGYGSDYLADTWQYAP</sequence>
<dbReference type="InterPro" id="IPR015915">
    <property type="entry name" value="Kelch-typ_b-propeller"/>
</dbReference>
<comment type="caution">
    <text evidence="3">The sequence shown here is derived from an EMBL/GenBank/DDBJ whole genome shotgun (WGS) entry which is preliminary data.</text>
</comment>
<evidence type="ECO:0000256" key="1">
    <source>
        <dbReference type="ARBA" id="ARBA00022441"/>
    </source>
</evidence>
<dbReference type="OrthoDB" id="10251809at2759"/>
<protein>
    <submittedName>
        <fullName evidence="3">Tea1 protein</fullName>
    </submittedName>
</protein>
<keyword evidence="2" id="KW-0677">Repeat</keyword>
<keyword evidence="1" id="KW-0880">Kelch repeat</keyword>
<dbReference type="Gene3D" id="2.120.10.80">
    <property type="entry name" value="Kelch-type beta propeller"/>
    <property type="match status" value="2"/>
</dbReference>
<gene>
    <name evidence="3" type="primary">tea1</name>
    <name evidence="3" type="ORF">SNAT2548_LOCUS30139</name>
</gene>
<keyword evidence="4" id="KW-1185">Reference proteome</keyword>
<proteinExistence type="predicted"/>
<dbReference type="Pfam" id="PF01344">
    <property type="entry name" value="Kelch_1"/>
    <property type="match status" value="1"/>
</dbReference>
<dbReference type="PANTHER" id="PTHR46093:SF18">
    <property type="entry name" value="FIBRONECTIN TYPE-III DOMAIN-CONTAINING PROTEIN"/>
    <property type="match status" value="1"/>
</dbReference>
<dbReference type="SUPFAM" id="SSF117281">
    <property type="entry name" value="Kelch motif"/>
    <property type="match status" value="1"/>
</dbReference>
<dbReference type="InterPro" id="IPR006652">
    <property type="entry name" value="Kelch_1"/>
</dbReference>
<accession>A0A812TU61</accession>